<evidence type="ECO:0000313" key="6">
    <source>
        <dbReference type="Proteomes" id="UP000770661"/>
    </source>
</evidence>
<dbReference type="PANTHER" id="PTHR46517">
    <property type="entry name" value="FRUCTOSE-2,6-BISPHOSPHATASE TIGAR"/>
    <property type="match status" value="1"/>
</dbReference>
<sequence>MSERPAEACKQQEQKQEKDKQEDEQEGKETMMGARRRVLMKFTFVRHGETKANKERCIQGHTDIPLCESGEEQASRAGERLQDVVFSRVYASDLCRASATCRRILDKNTRHPPPIIIDKRLRERNFGSVEGLGFEEVLKLAEANGSSWPSYSPPGAETLGEVQARLVAFFKGEKPSGQPGQESAEANMEEENMRNEAKEKEATQKKPDEGVDEGGDGGGDGGGEAREHVLVVSHGAALRQLYTHLHRTLGCALPGTLGPDAPLRLTPNTGISQYTVSYSPKTYTLECVRIHDNAHTQGM</sequence>
<proteinExistence type="predicted"/>
<dbReference type="GO" id="GO:0045820">
    <property type="term" value="P:negative regulation of glycolytic process"/>
    <property type="evidence" value="ECO:0007669"/>
    <property type="project" value="TreeGrafter"/>
</dbReference>
<comment type="caution">
    <text evidence="5">The sequence shown here is derived from an EMBL/GenBank/DDBJ whole genome shotgun (WGS) entry which is preliminary data.</text>
</comment>
<feature type="compositionally biased region" description="Basic and acidic residues" evidence="4">
    <location>
        <begin position="1"/>
        <end position="21"/>
    </location>
</feature>
<dbReference type="Pfam" id="PF00300">
    <property type="entry name" value="His_Phos_1"/>
    <property type="match status" value="1"/>
</dbReference>
<protein>
    <submittedName>
        <fullName evidence="5">Fructose-2,6-bisphosphatase TIGAR</fullName>
    </submittedName>
</protein>
<keyword evidence="6" id="KW-1185">Reference proteome</keyword>
<dbReference type="SUPFAM" id="SSF53254">
    <property type="entry name" value="Phosphoglycerate mutase-like"/>
    <property type="match status" value="1"/>
</dbReference>
<feature type="active site" description="Tele-phosphohistidine intermediate" evidence="2">
    <location>
        <position position="47"/>
    </location>
</feature>
<reference evidence="5" key="1">
    <citation type="submission" date="2020-07" db="EMBL/GenBank/DDBJ databases">
        <title>The High-quality genome of the commercially important snow crab, Chionoecetes opilio.</title>
        <authorList>
            <person name="Jeong J.-H."/>
            <person name="Ryu S."/>
        </authorList>
    </citation>
    <scope>NUCLEOTIDE SEQUENCE</scope>
    <source>
        <strain evidence="5">MADBK_172401_WGS</strain>
        <tissue evidence="5">Digestive gland</tissue>
    </source>
</reference>
<evidence type="ECO:0000256" key="1">
    <source>
        <dbReference type="ARBA" id="ARBA00022801"/>
    </source>
</evidence>
<dbReference type="Gene3D" id="3.40.50.1240">
    <property type="entry name" value="Phosphoglycerate mutase-like"/>
    <property type="match status" value="1"/>
</dbReference>
<dbReference type="GO" id="GO:0004331">
    <property type="term" value="F:fructose-2,6-bisphosphate 2-phosphatase activity"/>
    <property type="evidence" value="ECO:0007669"/>
    <property type="project" value="TreeGrafter"/>
</dbReference>
<feature type="binding site" evidence="3">
    <location>
        <begin position="46"/>
        <end position="53"/>
    </location>
    <ligand>
        <name>substrate</name>
    </ligand>
</feature>
<feature type="region of interest" description="Disordered" evidence="4">
    <location>
        <begin position="1"/>
        <end position="33"/>
    </location>
</feature>
<dbReference type="GO" id="GO:0043456">
    <property type="term" value="P:regulation of pentose-phosphate shunt"/>
    <property type="evidence" value="ECO:0007669"/>
    <property type="project" value="TreeGrafter"/>
</dbReference>
<dbReference type="AlphaFoldDB" id="A0A8J5D497"/>
<feature type="region of interest" description="Disordered" evidence="4">
    <location>
        <begin position="172"/>
        <end position="225"/>
    </location>
</feature>
<feature type="binding site" evidence="3">
    <location>
        <position position="96"/>
    </location>
    <ligand>
        <name>substrate</name>
    </ligand>
</feature>
<dbReference type="InterPro" id="IPR051695">
    <property type="entry name" value="Phosphoglycerate_Mutase"/>
</dbReference>
<dbReference type="SMART" id="SM00855">
    <property type="entry name" value="PGAM"/>
    <property type="match status" value="1"/>
</dbReference>
<evidence type="ECO:0000256" key="4">
    <source>
        <dbReference type="SAM" id="MobiDB-lite"/>
    </source>
</evidence>
<dbReference type="CDD" id="cd07067">
    <property type="entry name" value="HP_PGM_like"/>
    <property type="match status" value="1"/>
</dbReference>
<dbReference type="EMBL" id="JACEEZ010002361">
    <property type="protein sequence ID" value="KAG0728295.1"/>
    <property type="molecule type" value="Genomic_DNA"/>
</dbReference>
<evidence type="ECO:0000313" key="5">
    <source>
        <dbReference type="EMBL" id="KAG0728295.1"/>
    </source>
</evidence>
<evidence type="ECO:0000256" key="2">
    <source>
        <dbReference type="PIRSR" id="PIRSR613078-1"/>
    </source>
</evidence>
<keyword evidence="1" id="KW-0378">Hydrolase</keyword>
<gene>
    <name evidence="5" type="primary">TIGAR</name>
    <name evidence="5" type="ORF">GWK47_032786</name>
</gene>
<dbReference type="Proteomes" id="UP000770661">
    <property type="component" value="Unassembled WGS sequence"/>
</dbReference>
<feature type="active site" description="Proton donor/acceptor" evidence="2">
    <location>
        <position position="123"/>
    </location>
</feature>
<dbReference type="OrthoDB" id="354304at2759"/>
<accession>A0A8J5D497</accession>
<dbReference type="PANTHER" id="PTHR46517:SF1">
    <property type="entry name" value="FRUCTOSE-2,6-BISPHOSPHATASE TIGAR"/>
    <property type="match status" value="1"/>
</dbReference>
<feature type="compositionally biased region" description="Basic and acidic residues" evidence="4">
    <location>
        <begin position="191"/>
        <end position="209"/>
    </location>
</feature>
<dbReference type="InterPro" id="IPR013078">
    <property type="entry name" value="His_Pase_superF_clade-1"/>
</dbReference>
<organism evidence="5 6">
    <name type="scientific">Chionoecetes opilio</name>
    <name type="common">Atlantic snow crab</name>
    <name type="synonym">Cancer opilio</name>
    <dbReference type="NCBI Taxonomy" id="41210"/>
    <lineage>
        <taxon>Eukaryota</taxon>
        <taxon>Metazoa</taxon>
        <taxon>Ecdysozoa</taxon>
        <taxon>Arthropoda</taxon>
        <taxon>Crustacea</taxon>
        <taxon>Multicrustacea</taxon>
        <taxon>Malacostraca</taxon>
        <taxon>Eumalacostraca</taxon>
        <taxon>Eucarida</taxon>
        <taxon>Decapoda</taxon>
        <taxon>Pleocyemata</taxon>
        <taxon>Brachyura</taxon>
        <taxon>Eubrachyura</taxon>
        <taxon>Majoidea</taxon>
        <taxon>Majidae</taxon>
        <taxon>Chionoecetes</taxon>
    </lineage>
</organism>
<evidence type="ECO:0000256" key="3">
    <source>
        <dbReference type="PIRSR" id="PIRSR613078-2"/>
    </source>
</evidence>
<name>A0A8J5D497_CHIOP</name>
<dbReference type="InterPro" id="IPR029033">
    <property type="entry name" value="His_PPase_superfam"/>
</dbReference>
<dbReference type="GO" id="GO:0005829">
    <property type="term" value="C:cytosol"/>
    <property type="evidence" value="ECO:0007669"/>
    <property type="project" value="TreeGrafter"/>
</dbReference>